<dbReference type="HOGENOM" id="CLU_078529_0_0_3"/>
<evidence type="ECO:0000313" key="3">
    <source>
        <dbReference type="EMBL" id="AAQ00056.1"/>
    </source>
</evidence>
<dbReference type="PANTHER" id="PTHR35514:SF1">
    <property type="entry name" value="THYLAKOID LUMENAL 15.0 KDA PROTEIN 2, CHLOROPLASTIC"/>
    <property type="match status" value="1"/>
</dbReference>
<protein>
    <submittedName>
        <fullName evidence="3">Uncharacterized membrane protein</fullName>
    </submittedName>
</protein>
<dbReference type="PATRIC" id="fig|167539.5.peg.1062"/>
<sequence>MSQRLIGSMRSILFALLICFSLSLPATAYENADLLPDHQTPVIDLAKSLSEVKRINLEKSLNEYENKTGWKIRVLTQYEKSPGIAVKKFWDLDERSLVLVADPRGGNLLNFNVGEAYFALMPRIFWVELQTRYGNQFYVRDNGEEMSIIDSINSVKECLNRGGCDVVPGLPKEQWVWTLCTSILGGVIAGVAAVPRKEDELIAWKWLLLMSPLWIMLFGVFGIAPVITRTNDLLPLSRNIFSFIAFFIFGFIFSKRVTSTSNS</sequence>
<gene>
    <name evidence="3" type="ordered locus">Pro_1011</name>
</gene>
<keyword evidence="1" id="KW-1133">Transmembrane helix</keyword>
<evidence type="ECO:0000313" key="4">
    <source>
        <dbReference type="Proteomes" id="UP000001420"/>
    </source>
</evidence>
<dbReference type="STRING" id="167539.Pro_1011"/>
<dbReference type="Proteomes" id="UP000001420">
    <property type="component" value="Chromosome"/>
</dbReference>
<feature type="transmembrane region" description="Helical" evidence="1">
    <location>
        <begin position="175"/>
        <end position="194"/>
    </location>
</feature>
<keyword evidence="2" id="KW-0732">Signal</keyword>
<feature type="transmembrane region" description="Helical" evidence="1">
    <location>
        <begin position="233"/>
        <end position="253"/>
    </location>
</feature>
<evidence type="ECO:0000256" key="2">
    <source>
        <dbReference type="SAM" id="SignalP"/>
    </source>
</evidence>
<dbReference type="PANTHER" id="PTHR35514">
    <property type="entry name" value="THYLAKOID LUMENAL 15.0 KDA PROTEIN 2, CHLOROPLASTIC"/>
    <property type="match status" value="1"/>
</dbReference>
<dbReference type="KEGG" id="pma:Pro_1011"/>
<feature type="chain" id="PRO_5004295816" evidence="2">
    <location>
        <begin position="29"/>
        <end position="263"/>
    </location>
</feature>
<reference evidence="3 4" key="1">
    <citation type="journal article" date="2003" name="Proc. Natl. Acad. Sci. U.S.A.">
        <title>Genome sequence of the cyanobacterium Prochlorococcus marinus SS120, a nearly minimal oxyphototrophic genome.</title>
        <authorList>
            <person name="Dufresne A."/>
            <person name="Salanoubat M."/>
            <person name="Partensky F."/>
            <person name="Artiguenave F."/>
            <person name="Axmann I.M."/>
            <person name="Barbe V."/>
            <person name="Duprat S."/>
            <person name="Galperin M.Y."/>
            <person name="Koonin E.V."/>
            <person name="Le Gall F."/>
            <person name="Makarova K.S."/>
            <person name="Ostrowski M."/>
            <person name="Oztas S."/>
            <person name="Robert C."/>
            <person name="Rogozin I.B."/>
            <person name="Scanlan D.J."/>
            <person name="Tandeau de Marsac N."/>
            <person name="Weissenbach J."/>
            <person name="Wincker P."/>
            <person name="Wolf Y.I."/>
            <person name="Hess W.R."/>
        </authorList>
    </citation>
    <scope>NUCLEOTIDE SEQUENCE [LARGE SCALE GENOMIC DNA]</scope>
    <source>
        <strain evidence="4">SARG / CCMP1375 / SS120</strain>
    </source>
</reference>
<dbReference type="EMBL" id="AE017126">
    <property type="protein sequence ID" value="AAQ00056.1"/>
    <property type="molecule type" value="Genomic_DNA"/>
</dbReference>
<accession>Q7VBT1</accession>
<keyword evidence="4" id="KW-1185">Reference proteome</keyword>
<evidence type="ECO:0000256" key="1">
    <source>
        <dbReference type="SAM" id="Phobius"/>
    </source>
</evidence>
<feature type="transmembrane region" description="Helical" evidence="1">
    <location>
        <begin position="206"/>
        <end position="227"/>
    </location>
</feature>
<proteinExistence type="predicted"/>
<dbReference type="RefSeq" id="WP_011125163.1">
    <property type="nucleotide sequence ID" value="NC_005042.1"/>
</dbReference>
<dbReference type="eggNOG" id="COG1512">
    <property type="taxonomic scope" value="Bacteria"/>
</dbReference>
<organism evidence="3 4">
    <name type="scientific">Prochlorococcus marinus (strain SARG / CCMP1375 / SS120)</name>
    <dbReference type="NCBI Taxonomy" id="167539"/>
    <lineage>
        <taxon>Bacteria</taxon>
        <taxon>Bacillati</taxon>
        <taxon>Cyanobacteriota</taxon>
        <taxon>Cyanophyceae</taxon>
        <taxon>Synechococcales</taxon>
        <taxon>Prochlorococcaceae</taxon>
        <taxon>Prochlorococcus</taxon>
    </lineage>
</organism>
<feature type="signal peptide" evidence="2">
    <location>
        <begin position="1"/>
        <end position="28"/>
    </location>
</feature>
<dbReference type="AlphaFoldDB" id="Q7VBT1"/>
<dbReference type="EnsemblBacteria" id="AAQ00056">
    <property type="protein sequence ID" value="AAQ00056"/>
    <property type="gene ID" value="Pro_1011"/>
</dbReference>
<dbReference type="OrthoDB" id="447331at2"/>
<name>Q7VBT1_PROMA</name>
<keyword evidence="1" id="KW-0812">Transmembrane</keyword>
<keyword evidence="1" id="KW-0472">Membrane</keyword>